<proteinExistence type="predicted"/>
<dbReference type="Proteomes" id="UP000237000">
    <property type="component" value="Unassembled WGS sequence"/>
</dbReference>
<feature type="compositionally biased region" description="Low complexity" evidence="1">
    <location>
        <begin position="29"/>
        <end position="41"/>
    </location>
</feature>
<reference evidence="3" key="1">
    <citation type="submission" date="2016-06" db="EMBL/GenBank/DDBJ databases">
        <title>Parallel loss of symbiosis genes in relatives of nitrogen-fixing non-legume Parasponia.</title>
        <authorList>
            <person name="Van Velzen R."/>
            <person name="Holmer R."/>
            <person name="Bu F."/>
            <person name="Rutten L."/>
            <person name="Van Zeijl A."/>
            <person name="Liu W."/>
            <person name="Santuari L."/>
            <person name="Cao Q."/>
            <person name="Sharma T."/>
            <person name="Shen D."/>
            <person name="Roswanjaya Y."/>
            <person name="Wardhani T."/>
            <person name="Kalhor M.S."/>
            <person name="Jansen J."/>
            <person name="Van den Hoogen J."/>
            <person name="Gungor B."/>
            <person name="Hartog M."/>
            <person name="Hontelez J."/>
            <person name="Verver J."/>
            <person name="Yang W.-C."/>
            <person name="Schijlen E."/>
            <person name="Repin R."/>
            <person name="Schilthuizen M."/>
            <person name="Schranz E."/>
            <person name="Heidstra R."/>
            <person name="Miyata K."/>
            <person name="Fedorova E."/>
            <person name="Kohlen W."/>
            <person name="Bisseling T."/>
            <person name="Smit S."/>
            <person name="Geurts R."/>
        </authorList>
    </citation>
    <scope>NUCLEOTIDE SEQUENCE [LARGE SCALE GENOMIC DNA]</scope>
    <source>
        <strain evidence="3">cv. RG33-2</strain>
    </source>
</reference>
<feature type="region of interest" description="Disordered" evidence="1">
    <location>
        <begin position="1"/>
        <end position="58"/>
    </location>
</feature>
<comment type="caution">
    <text evidence="2">The sequence shown here is derived from an EMBL/GenBank/DDBJ whole genome shotgun (WGS) entry which is preliminary data.</text>
</comment>
<feature type="non-terminal residue" evidence="2">
    <location>
        <position position="1"/>
    </location>
</feature>
<evidence type="ECO:0000313" key="2">
    <source>
        <dbReference type="EMBL" id="PON95713.1"/>
    </source>
</evidence>
<sequence>GEQQQGDTAITTSAKVSKDNSIAQGLVQGDSDASGPDSDASLTTFLGELPHLQTSTNS</sequence>
<accession>A0A2P5FD48</accession>
<dbReference type="InParanoid" id="A0A2P5FD48"/>
<protein>
    <submittedName>
        <fullName evidence="2">Uncharacterized protein</fullName>
    </submittedName>
</protein>
<name>A0A2P5FD48_TREOI</name>
<keyword evidence="3" id="KW-1185">Reference proteome</keyword>
<evidence type="ECO:0000313" key="3">
    <source>
        <dbReference type="Proteomes" id="UP000237000"/>
    </source>
</evidence>
<gene>
    <name evidence="2" type="ORF">TorRG33x02_085420</name>
</gene>
<dbReference type="AlphaFoldDB" id="A0A2P5FD48"/>
<dbReference type="EMBL" id="JXTC01000043">
    <property type="protein sequence ID" value="PON95713.1"/>
    <property type="molecule type" value="Genomic_DNA"/>
</dbReference>
<feature type="compositionally biased region" description="Polar residues" evidence="1">
    <location>
        <begin position="1"/>
        <end position="23"/>
    </location>
</feature>
<evidence type="ECO:0000256" key="1">
    <source>
        <dbReference type="SAM" id="MobiDB-lite"/>
    </source>
</evidence>
<organism evidence="2 3">
    <name type="scientific">Trema orientale</name>
    <name type="common">Charcoal tree</name>
    <name type="synonym">Celtis orientalis</name>
    <dbReference type="NCBI Taxonomy" id="63057"/>
    <lineage>
        <taxon>Eukaryota</taxon>
        <taxon>Viridiplantae</taxon>
        <taxon>Streptophyta</taxon>
        <taxon>Embryophyta</taxon>
        <taxon>Tracheophyta</taxon>
        <taxon>Spermatophyta</taxon>
        <taxon>Magnoliopsida</taxon>
        <taxon>eudicotyledons</taxon>
        <taxon>Gunneridae</taxon>
        <taxon>Pentapetalae</taxon>
        <taxon>rosids</taxon>
        <taxon>fabids</taxon>
        <taxon>Rosales</taxon>
        <taxon>Cannabaceae</taxon>
        <taxon>Trema</taxon>
    </lineage>
</organism>